<comment type="subcellular location">
    <subcellularLocation>
        <location evidence="1">Nucleus</location>
    </subcellularLocation>
</comment>
<evidence type="ECO:0000256" key="3">
    <source>
        <dbReference type="ARBA" id="ARBA00023125"/>
    </source>
</evidence>
<dbReference type="EMBL" id="WHWC01000002">
    <property type="protein sequence ID" value="KAG8387809.1"/>
    <property type="molecule type" value="Genomic_DNA"/>
</dbReference>
<dbReference type="PROSITE" id="PS50982">
    <property type="entry name" value="MBD"/>
    <property type="match status" value="2"/>
</dbReference>
<keyword evidence="5" id="KW-0539">Nucleus</keyword>
<feature type="compositionally biased region" description="Polar residues" evidence="6">
    <location>
        <begin position="240"/>
        <end position="250"/>
    </location>
</feature>
<reference evidence="8" key="1">
    <citation type="submission" date="2019-10" db="EMBL/GenBank/DDBJ databases">
        <authorList>
            <person name="Zhang R."/>
            <person name="Pan Y."/>
            <person name="Wang J."/>
            <person name="Ma R."/>
            <person name="Yu S."/>
        </authorList>
    </citation>
    <scope>NUCLEOTIDE SEQUENCE</scope>
    <source>
        <strain evidence="8">LA-IB0</strain>
        <tissue evidence="8">Leaf</tissue>
    </source>
</reference>
<dbReference type="GO" id="GO:0005634">
    <property type="term" value="C:nucleus"/>
    <property type="evidence" value="ECO:0007669"/>
    <property type="project" value="UniProtKB-SubCell"/>
</dbReference>
<sequence length="305" mass="35151">MDKRHNSKLSPSNTMLVPYRHRQRHRDLAVTPHFTRFRLPLGWGVEEVPRLDGSRSDTYYYEPGSGRKFRSRKDVERYLNGDEYFGSGRRLSPRNHVELSSNSTRQRMLLYDKPNSENRRMIVSGGKLLRLHDELSKSHLAIVPSIKAAPRAPFILPDGWIVEEVPRKDINFSDKYYYEPGTGRKFRSLVSVEKYLAELDENAPLSKALEEIKENKKPLSKNFKLENYTKNSTPRKKNISGENNEASSFNSPPMKVKWVIASPQGDVFNPFIAETLIPDSVKQQWTDRFMILMNDGISNFPSSSG</sequence>
<keyword evidence="4" id="KW-0804">Transcription</keyword>
<evidence type="ECO:0000313" key="8">
    <source>
        <dbReference type="EMBL" id="KAG8387809.1"/>
    </source>
</evidence>
<protein>
    <recommendedName>
        <fullName evidence="7">MBD domain-containing protein</fullName>
    </recommendedName>
</protein>
<dbReference type="Pfam" id="PF01429">
    <property type="entry name" value="MBD"/>
    <property type="match status" value="2"/>
</dbReference>
<dbReference type="GO" id="GO:0003677">
    <property type="term" value="F:DNA binding"/>
    <property type="evidence" value="ECO:0007669"/>
    <property type="project" value="UniProtKB-KW"/>
</dbReference>
<evidence type="ECO:0000256" key="1">
    <source>
        <dbReference type="ARBA" id="ARBA00004123"/>
    </source>
</evidence>
<feature type="domain" description="MBD" evidence="7">
    <location>
        <begin position="146"/>
        <end position="217"/>
    </location>
</feature>
<dbReference type="Gene3D" id="3.30.890.10">
    <property type="entry name" value="Methyl-cpg-binding Protein 2, Chain A"/>
    <property type="match status" value="2"/>
</dbReference>
<evidence type="ECO:0000256" key="4">
    <source>
        <dbReference type="ARBA" id="ARBA00023163"/>
    </source>
</evidence>
<dbReference type="Proteomes" id="UP000826271">
    <property type="component" value="Unassembled WGS sequence"/>
</dbReference>
<dbReference type="InterPro" id="IPR016177">
    <property type="entry name" value="DNA-bd_dom_sf"/>
</dbReference>
<accession>A0AAV6XYC2</accession>
<organism evidence="8 9">
    <name type="scientific">Buddleja alternifolia</name>
    <dbReference type="NCBI Taxonomy" id="168488"/>
    <lineage>
        <taxon>Eukaryota</taxon>
        <taxon>Viridiplantae</taxon>
        <taxon>Streptophyta</taxon>
        <taxon>Embryophyta</taxon>
        <taxon>Tracheophyta</taxon>
        <taxon>Spermatophyta</taxon>
        <taxon>Magnoliopsida</taxon>
        <taxon>eudicotyledons</taxon>
        <taxon>Gunneridae</taxon>
        <taxon>Pentapetalae</taxon>
        <taxon>asterids</taxon>
        <taxon>lamiids</taxon>
        <taxon>Lamiales</taxon>
        <taxon>Scrophulariaceae</taxon>
        <taxon>Buddlejeae</taxon>
        <taxon>Buddleja</taxon>
    </lineage>
</organism>
<dbReference type="InterPro" id="IPR001739">
    <property type="entry name" value="Methyl_CpG_DNA-bd"/>
</dbReference>
<gene>
    <name evidence="8" type="ORF">BUALT_Bualt02G0059700</name>
</gene>
<feature type="region of interest" description="Disordered" evidence="6">
    <location>
        <begin position="225"/>
        <end position="250"/>
    </location>
</feature>
<keyword evidence="2" id="KW-0805">Transcription regulation</keyword>
<proteinExistence type="predicted"/>
<dbReference type="PANTHER" id="PTHR12396">
    <property type="entry name" value="METHYL-CPG BINDING PROTEIN, MBD"/>
    <property type="match status" value="1"/>
</dbReference>
<keyword evidence="9" id="KW-1185">Reference proteome</keyword>
<comment type="caution">
    <text evidence="8">The sequence shown here is derived from an EMBL/GenBank/DDBJ whole genome shotgun (WGS) entry which is preliminary data.</text>
</comment>
<dbReference type="PANTHER" id="PTHR12396:SF38">
    <property type="entry name" value="METHYL-CPG-BINDING DOMAIN-CONTAINING PROTEIN 7"/>
    <property type="match status" value="1"/>
</dbReference>
<evidence type="ECO:0000256" key="6">
    <source>
        <dbReference type="SAM" id="MobiDB-lite"/>
    </source>
</evidence>
<dbReference type="SUPFAM" id="SSF54171">
    <property type="entry name" value="DNA-binding domain"/>
    <property type="match status" value="2"/>
</dbReference>
<dbReference type="AlphaFoldDB" id="A0AAV6XYC2"/>
<evidence type="ECO:0000259" key="7">
    <source>
        <dbReference type="PROSITE" id="PS50982"/>
    </source>
</evidence>
<evidence type="ECO:0000256" key="5">
    <source>
        <dbReference type="ARBA" id="ARBA00023242"/>
    </source>
</evidence>
<evidence type="ECO:0000313" key="9">
    <source>
        <dbReference type="Proteomes" id="UP000826271"/>
    </source>
</evidence>
<name>A0AAV6XYC2_9LAMI</name>
<feature type="domain" description="MBD" evidence="7">
    <location>
        <begin position="29"/>
        <end position="104"/>
    </location>
</feature>
<keyword evidence="3" id="KW-0238">DNA-binding</keyword>
<evidence type="ECO:0000256" key="2">
    <source>
        <dbReference type="ARBA" id="ARBA00023015"/>
    </source>
</evidence>